<dbReference type="InterPro" id="IPR011034">
    <property type="entry name" value="Formyl_transferase-like_C_sf"/>
</dbReference>
<dbReference type="STRING" id="211114.SAMN04489726_3619"/>
<sequence>MGLRVALVSFRADLFVSLQAGCRAAGHEIVLCAVGRSSRPGGRATAGIGAKVSDVVPVMPTGVDLLLPGDVDGLVNALRGYRVDVVVVCGFSWRVPTIALAAAGLGFINIHASLLPRYRGPAPVQWALRNGDPDIGLTAHWMDERIDTGNVIVQRGGIPLPEYVTFDGLWPMLGPEIERLVADALDRAASGSRGEPQDESQATYAGALEEAYSYIDWSRPARSVHNQVRTFYFGAGIAGPFAELDGRWVRVVRTRLEPGPGVRVQCADEPIWITEAEPAAPPR</sequence>
<reference evidence="6 7" key="1">
    <citation type="submission" date="2016-10" db="EMBL/GenBank/DDBJ databases">
        <authorList>
            <person name="de Groot N.N."/>
        </authorList>
    </citation>
    <scope>NUCLEOTIDE SEQUENCE [LARGE SCALE GENOMIC DNA]</scope>
    <source>
        <strain evidence="6 7">DSM 44149</strain>
    </source>
</reference>
<dbReference type="PANTHER" id="PTHR11138:SF5">
    <property type="entry name" value="METHIONYL-TRNA FORMYLTRANSFERASE, MITOCHONDRIAL"/>
    <property type="match status" value="1"/>
</dbReference>
<keyword evidence="2 6" id="KW-0808">Transferase</keyword>
<dbReference type="Pfam" id="PF00551">
    <property type="entry name" value="Formyl_trans_N"/>
    <property type="match status" value="1"/>
</dbReference>
<proteinExistence type="inferred from homology"/>
<dbReference type="CDD" id="cd08369">
    <property type="entry name" value="FMT_core"/>
    <property type="match status" value="1"/>
</dbReference>
<evidence type="ECO:0000259" key="5">
    <source>
        <dbReference type="Pfam" id="PF02911"/>
    </source>
</evidence>
<gene>
    <name evidence="6" type="ORF">SAMN04489726_3619</name>
</gene>
<keyword evidence="3" id="KW-0648">Protein biosynthesis</keyword>
<evidence type="ECO:0000313" key="7">
    <source>
        <dbReference type="Proteomes" id="UP000183376"/>
    </source>
</evidence>
<keyword evidence="7" id="KW-1185">Reference proteome</keyword>
<evidence type="ECO:0000259" key="4">
    <source>
        <dbReference type="Pfam" id="PF00551"/>
    </source>
</evidence>
<evidence type="ECO:0000256" key="1">
    <source>
        <dbReference type="ARBA" id="ARBA00010699"/>
    </source>
</evidence>
<dbReference type="eggNOG" id="COG0223">
    <property type="taxonomic scope" value="Bacteria"/>
</dbReference>
<dbReference type="GO" id="GO:0004479">
    <property type="term" value="F:methionyl-tRNA formyltransferase activity"/>
    <property type="evidence" value="ECO:0007669"/>
    <property type="project" value="TreeGrafter"/>
</dbReference>
<comment type="similarity">
    <text evidence="1">Belongs to the Fmt family.</text>
</comment>
<organism evidence="6 7">
    <name type="scientific">Allokutzneria albata</name>
    <name type="common">Kibdelosporangium albatum</name>
    <dbReference type="NCBI Taxonomy" id="211114"/>
    <lineage>
        <taxon>Bacteria</taxon>
        <taxon>Bacillati</taxon>
        <taxon>Actinomycetota</taxon>
        <taxon>Actinomycetes</taxon>
        <taxon>Pseudonocardiales</taxon>
        <taxon>Pseudonocardiaceae</taxon>
        <taxon>Allokutzneria</taxon>
    </lineage>
</organism>
<dbReference type="InterPro" id="IPR002376">
    <property type="entry name" value="Formyl_transf_N"/>
</dbReference>
<evidence type="ECO:0000256" key="2">
    <source>
        <dbReference type="ARBA" id="ARBA00022679"/>
    </source>
</evidence>
<dbReference type="Proteomes" id="UP000183376">
    <property type="component" value="Chromosome I"/>
</dbReference>
<evidence type="ECO:0000313" key="6">
    <source>
        <dbReference type="EMBL" id="SDM84004.1"/>
    </source>
</evidence>
<dbReference type="PANTHER" id="PTHR11138">
    <property type="entry name" value="METHIONYL-TRNA FORMYLTRANSFERASE"/>
    <property type="match status" value="1"/>
</dbReference>
<evidence type="ECO:0000256" key="3">
    <source>
        <dbReference type="ARBA" id="ARBA00022917"/>
    </source>
</evidence>
<name>A0A1G9WHJ6_ALLAB</name>
<dbReference type="InterPro" id="IPR044135">
    <property type="entry name" value="Met-tRNA-FMT_C"/>
</dbReference>
<dbReference type="EMBL" id="LT629701">
    <property type="protein sequence ID" value="SDM84004.1"/>
    <property type="molecule type" value="Genomic_DNA"/>
</dbReference>
<dbReference type="RefSeq" id="WP_030429737.1">
    <property type="nucleotide sequence ID" value="NZ_JOEF01000008.1"/>
</dbReference>
<dbReference type="SUPFAM" id="SSF53328">
    <property type="entry name" value="Formyltransferase"/>
    <property type="match status" value="1"/>
</dbReference>
<dbReference type="AlphaFoldDB" id="A0A1G9WHJ6"/>
<feature type="domain" description="Formyl transferase N-terminal" evidence="4">
    <location>
        <begin position="74"/>
        <end position="155"/>
    </location>
</feature>
<accession>A0A1G9WHJ6</accession>
<dbReference type="Pfam" id="PF02911">
    <property type="entry name" value="Formyl_trans_C"/>
    <property type="match status" value="1"/>
</dbReference>
<dbReference type="InterPro" id="IPR005793">
    <property type="entry name" value="Formyl_trans_C"/>
</dbReference>
<dbReference type="Gene3D" id="3.40.50.12230">
    <property type="match status" value="1"/>
</dbReference>
<protein>
    <submittedName>
        <fullName evidence="6">Methionyl-tRNA formyltransferase</fullName>
    </submittedName>
</protein>
<dbReference type="GO" id="GO:0005829">
    <property type="term" value="C:cytosol"/>
    <property type="evidence" value="ECO:0007669"/>
    <property type="project" value="TreeGrafter"/>
</dbReference>
<dbReference type="SUPFAM" id="SSF50486">
    <property type="entry name" value="FMT C-terminal domain-like"/>
    <property type="match status" value="1"/>
</dbReference>
<dbReference type="InterPro" id="IPR036477">
    <property type="entry name" value="Formyl_transf_N_sf"/>
</dbReference>
<feature type="domain" description="Formyl transferase C-terminal" evidence="5">
    <location>
        <begin position="213"/>
        <end position="279"/>
    </location>
</feature>
<dbReference type="CDD" id="cd08704">
    <property type="entry name" value="Met_tRNA_FMT_C"/>
    <property type="match status" value="1"/>
</dbReference>